<reference evidence="2" key="1">
    <citation type="submission" date="2023-07" db="EMBL/GenBank/DDBJ databases">
        <title>The genome sequence of Rhodocytophaga aerolata KACC 12507.</title>
        <authorList>
            <person name="Zhang X."/>
        </authorList>
    </citation>
    <scope>NUCLEOTIDE SEQUENCE</scope>
    <source>
        <strain evidence="2">KACC 12507</strain>
    </source>
</reference>
<dbReference type="Gene3D" id="3.40.50.1820">
    <property type="entry name" value="alpha/beta hydrolase"/>
    <property type="match status" value="1"/>
</dbReference>
<dbReference type="GO" id="GO:0016787">
    <property type="term" value="F:hydrolase activity"/>
    <property type="evidence" value="ECO:0007669"/>
    <property type="project" value="UniProtKB-KW"/>
</dbReference>
<dbReference type="PRINTS" id="PR00111">
    <property type="entry name" value="ABHYDROLASE"/>
</dbReference>
<name>A0ABT8R4S1_9BACT</name>
<dbReference type="PRINTS" id="PR00412">
    <property type="entry name" value="EPOXHYDRLASE"/>
</dbReference>
<protein>
    <submittedName>
        <fullName evidence="2">Alpha/beta hydrolase</fullName>
    </submittedName>
</protein>
<feature type="domain" description="AB hydrolase-1" evidence="1">
    <location>
        <begin position="35"/>
        <end position="258"/>
    </location>
</feature>
<comment type="caution">
    <text evidence="2">The sequence shown here is derived from an EMBL/GenBank/DDBJ whole genome shotgun (WGS) entry which is preliminary data.</text>
</comment>
<evidence type="ECO:0000259" key="1">
    <source>
        <dbReference type="Pfam" id="PF00561"/>
    </source>
</evidence>
<dbReference type="RefSeq" id="WP_302036566.1">
    <property type="nucleotide sequence ID" value="NZ_JAUKPO010000002.1"/>
</dbReference>
<dbReference type="InterPro" id="IPR000073">
    <property type="entry name" value="AB_hydrolase_1"/>
</dbReference>
<dbReference type="InterPro" id="IPR050266">
    <property type="entry name" value="AB_hydrolase_sf"/>
</dbReference>
<dbReference type="EMBL" id="JAUKPO010000002">
    <property type="protein sequence ID" value="MDO1445767.1"/>
    <property type="molecule type" value="Genomic_DNA"/>
</dbReference>
<dbReference type="Pfam" id="PF00561">
    <property type="entry name" value="Abhydrolase_1"/>
    <property type="match status" value="1"/>
</dbReference>
<gene>
    <name evidence="2" type="ORF">Q0590_05870</name>
</gene>
<keyword evidence="2" id="KW-0378">Hydrolase</keyword>
<accession>A0ABT8R4S1</accession>
<dbReference type="SUPFAM" id="SSF53474">
    <property type="entry name" value="alpha/beta-Hydrolases"/>
    <property type="match status" value="1"/>
</dbReference>
<dbReference type="Proteomes" id="UP001168528">
    <property type="component" value="Unassembled WGS sequence"/>
</dbReference>
<dbReference type="PANTHER" id="PTHR43798">
    <property type="entry name" value="MONOACYLGLYCEROL LIPASE"/>
    <property type="match status" value="1"/>
</dbReference>
<dbReference type="InterPro" id="IPR000639">
    <property type="entry name" value="Epox_hydrolase-like"/>
</dbReference>
<organism evidence="2 3">
    <name type="scientific">Rhodocytophaga aerolata</name>
    <dbReference type="NCBI Taxonomy" id="455078"/>
    <lineage>
        <taxon>Bacteria</taxon>
        <taxon>Pseudomonadati</taxon>
        <taxon>Bacteroidota</taxon>
        <taxon>Cytophagia</taxon>
        <taxon>Cytophagales</taxon>
        <taxon>Rhodocytophagaceae</taxon>
        <taxon>Rhodocytophaga</taxon>
    </lineage>
</organism>
<proteinExistence type="predicted"/>
<evidence type="ECO:0000313" key="3">
    <source>
        <dbReference type="Proteomes" id="UP001168528"/>
    </source>
</evidence>
<sequence>MSLLTTESTLEHKQLKQDGYTIHYFTCGNPAHELIVFLHPAFADHRCFDQQVAYFSRAYRVVTIDLLGHGLSSVEKAKDKIDHSIYHIEAILGLEGYSKVHLVSVSMGSLIAQYYALHFPDKLASLTILGGYNINADNKELARAQRLENIKWILKALFSMTSFRKYVAEVSVLKPESKARFYEMATRFTRKSFTVMAGLGKVLQPRAKLKRTYPVLIISGDKDLALALRMSRNWHESEPQSSYFLMKDAGHCANMDKPDEFNELVMKFIGQSTMPVS</sequence>
<dbReference type="InterPro" id="IPR029058">
    <property type="entry name" value="AB_hydrolase_fold"/>
</dbReference>
<evidence type="ECO:0000313" key="2">
    <source>
        <dbReference type="EMBL" id="MDO1445767.1"/>
    </source>
</evidence>
<keyword evidence="3" id="KW-1185">Reference proteome</keyword>
<dbReference type="PANTHER" id="PTHR43798:SF33">
    <property type="entry name" value="HYDROLASE, PUTATIVE (AFU_ORTHOLOGUE AFUA_2G14860)-RELATED"/>
    <property type="match status" value="1"/>
</dbReference>